<feature type="compositionally biased region" description="Acidic residues" evidence="6">
    <location>
        <begin position="378"/>
        <end position="388"/>
    </location>
</feature>
<dbReference type="GO" id="GO:0006508">
    <property type="term" value="P:proteolysis"/>
    <property type="evidence" value="ECO:0007669"/>
    <property type="project" value="UniProtKB-KW"/>
</dbReference>
<feature type="compositionally biased region" description="Polar residues" evidence="6">
    <location>
        <begin position="442"/>
        <end position="457"/>
    </location>
</feature>
<feature type="transmembrane region" description="Helical" evidence="7">
    <location>
        <begin position="408"/>
        <end position="431"/>
    </location>
</feature>
<evidence type="ECO:0000256" key="7">
    <source>
        <dbReference type="SAM" id="Phobius"/>
    </source>
</evidence>
<feature type="active site" description="Charge relay system" evidence="5">
    <location>
        <position position="135"/>
    </location>
</feature>
<evidence type="ECO:0000313" key="9">
    <source>
        <dbReference type="EMBL" id="GAA1692537.1"/>
    </source>
</evidence>
<reference evidence="10" key="1">
    <citation type="journal article" date="2019" name="Int. J. Syst. Evol. Microbiol.">
        <title>The Global Catalogue of Microorganisms (GCM) 10K type strain sequencing project: providing services to taxonomists for standard genome sequencing and annotation.</title>
        <authorList>
            <consortium name="The Broad Institute Genomics Platform"/>
            <consortium name="The Broad Institute Genome Sequencing Center for Infectious Disease"/>
            <person name="Wu L."/>
            <person name="Ma J."/>
        </authorList>
    </citation>
    <scope>NUCLEOTIDE SEQUENCE [LARGE SCALE GENOMIC DNA]</scope>
    <source>
        <strain evidence="10">JCM 16001</strain>
    </source>
</reference>
<dbReference type="InterPro" id="IPR050131">
    <property type="entry name" value="Peptidase_S8_subtilisin-like"/>
</dbReference>
<evidence type="ECO:0000256" key="4">
    <source>
        <dbReference type="ARBA" id="ARBA00022825"/>
    </source>
</evidence>
<dbReference type="GO" id="GO:0008233">
    <property type="term" value="F:peptidase activity"/>
    <property type="evidence" value="ECO:0007669"/>
    <property type="project" value="UniProtKB-KW"/>
</dbReference>
<dbReference type="InterPro" id="IPR015500">
    <property type="entry name" value="Peptidase_S8_subtilisin-rel"/>
</dbReference>
<evidence type="ECO:0000256" key="6">
    <source>
        <dbReference type="SAM" id="MobiDB-lite"/>
    </source>
</evidence>
<keyword evidence="4 5" id="KW-0720">Serine protease</keyword>
<gene>
    <name evidence="9" type="primary">mycP</name>
    <name evidence="9" type="ORF">GCM10009830_45400</name>
</gene>
<dbReference type="Proteomes" id="UP001499851">
    <property type="component" value="Unassembled WGS sequence"/>
</dbReference>
<feature type="region of interest" description="Disordered" evidence="6">
    <location>
        <begin position="1"/>
        <end position="37"/>
    </location>
</feature>
<feature type="compositionally biased region" description="Pro residues" evidence="6">
    <location>
        <begin position="479"/>
        <end position="494"/>
    </location>
</feature>
<dbReference type="PANTHER" id="PTHR43806">
    <property type="entry name" value="PEPTIDASE S8"/>
    <property type="match status" value="1"/>
</dbReference>
<feature type="active site" description="Charge relay system" evidence="5">
    <location>
        <position position="293"/>
    </location>
</feature>
<sequence length="514" mass="51375">MLWGRADSAVTTGTQKGSNPMAIPLTPTPAEPRSPHRGLRAALGTGFAALVAVGAVAVTPGAALAQDTTFYDENGWVPDLIGAPAAWETARGAGVTIAIMDTGVADHPVFEGKDVLPGFSLLSGETDGRTDVDGHGTAVAAGVLLAAPEATIMPVRLDSGSTDFGGALGEAEYGAFRRAADEGADVLVVPWHITGEAFEEDLETIQYVIDKGAIVVASSGNEPGEQIGFPASTPGVVAVTGADENGDFLSATSTTGPEVVLSSPADEMTVPVPSTGSLGGDSSGYSVVTGGTSMGAAVAAGVAALTWSAHPDLDASNVIQRLIQTAGDGSGTRGGDTGFGLVDADQAVNAGDIEQVDENPLGYPMGEAGASGATPDDPTSEAPEEEQEPGAVSGGPSTSAGGNKESNLSGMIVVAAAVVLVGAAIAVWLVLRGRGRKAAQAQQPGFNAGNDPTQVGYQQPAPNPTYVPPMGGGQQGYGGPPPGQQGYSSPPPGYGQPGHQAEPSPWRPGDPNQR</sequence>
<accession>A0ABP4TRU9</accession>
<feature type="domain" description="Peptidase S8/S53" evidence="8">
    <location>
        <begin position="92"/>
        <end position="335"/>
    </location>
</feature>
<proteinExistence type="inferred from homology"/>
<organism evidence="9 10">
    <name type="scientific">Glycomyces endophyticus</name>
    <dbReference type="NCBI Taxonomy" id="480996"/>
    <lineage>
        <taxon>Bacteria</taxon>
        <taxon>Bacillati</taxon>
        <taxon>Actinomycetota</taxon>
        <taxon>Actinomycetes</taxon>
        <taxon>Glycomycetales</taxon>
        <taxon>Glycomycetaceae</taxon>
        <taxon>Glycomyces</taxon>
    </lineage>
</organism>
<dbReference type="PROSITE" id="PS00136">
    <property type="entry name" value="SUBTILASE_ASP"/>
    <property type="match status" value="1"/>
</dbReference>
<evidence type="ECO:0000256" key="1">
    <source>
        <dbReference type="ARBA" id="ARBA00011073"/>
    </source>
</evidence>
<comment type="similarity">
    <text evidence="1 5">Belongs to the peptidase S8 family.</text>
</comment>
<dbReference type="EMBL" id="BAAAQF010000025">
    <property type="protein sequence ID" value="GAA1692537.1"/>
    <property type="molecule type" value="Genomic_DNA"/>
</dbReference>
<protein>
    <submittedName>
        <fullName evidence="9">Type VII secretion-associated serine protease mycosin</fullName>
    </submittedName>
</protein>
<dbReference type="InterPro" id="IPR023827">
    <property type="entry name" value="Peptidase_S8_Asp-AS"/>
</dbReference>
<dbReference type="PANTHER" id="PTHR43806:SF11">
    <property type="entry name" value="CEREVISIN-RELATED"/>
    <property type="match status" value="1"/>
</dbReference>
<evidence type="ECO:0000256" key="5">
    <source>
        <dbReference type="PROSITE-ProRule" id="PRU01240"/>
    </source>
</evidence>
<dbReference type="PROSITE" id="PS51892">
    <property type="entry name" value="SUBTILASE"/>
    <property type="match status" value="1"/>
</dbReference>
<dbReference type="PRINTS" id="PR00723">
    <property type="entry name" value="SUBTILISIN"/>
</dbReference>
<keyword evidence="7" id="KW-0472">Membrane</keyword>
<dbReference type="Pfam" id="PF00082">
    <property type="entry name" value="Peptidase_S8"/>
    <property type="match status" value="1"/>
</dbReference>
<feature type="active site" description="Charge relay system" evidence="5">
    <location>
        <position position="101"/>
    </location>
</feature>
<keyword evidence="3 5" id="KW-0378">Hydrolase</keyword>
<evidence type="ECO:0000259" key="8">
    <source>
        <dbReference type="Pfam" id="PF00082"/>
    </source>
</evidence>
<keyword evidence="7" id="KW-0812">Transmembrane</keyword>
<dbReference type="SUPFAM" id="SSF52743">
    <property type="entry name" value="Subtilisin-like"/>
    <property type="match status" value="1"/>
</dbReference>
<dbReference type="InterPro" id="IPR000209">
    <property type="entry name" value="Peptidase_S8/S53_dom"/>
</dbReference>
<comment type="caution">
    <text evidence="9">The sequence shown here is derived from an EMBL/GenBank/DDBJ whole genome shotgun (WGS) entry which is preliminary data.</text>
</comment>
<keyword evidence="2 5" id="KW-0645">Protease</keyword>
<evidence type="ECO:0000256" key="3">
    <source>
        <dbReference type="ARBA" id="ARBA00022801"/>
    </source>
</evidence>
<evidence type="ECO:0000256" key="2">
    <source>
        <dbReference type="ARBA" id="ARBA00022670"/>
    </source>
</evidence>
<feature type="compositionally biased region" description="Polar residues" evidence="6">
    <location>
        <begin position="9"/>
        <end position="18"/>
    </location>
</feature>
<feature type="region of interest" description="Disordered" evidence="6">
    <location>
        <begin position="355"/>
        <end position="403"/>
    </location>
</feature>
<keyword evidence="7" id="KW-1133">Transmembrane helix</keyword>
<evidence type="ECO:0000313" key="10">
    <source>
        <dbReference type="Proteomes" id="UP001499851"/>
    </source>
</evidence>
<keyword evidence="10" id="KW-1185">Reference proteome</keyword>
<dbReference type="Gene3D" id="3.40.50.200">
    <property type="entry name" value="Peptidase S8/S53 domain"/>
    <property type="match status" value="1"/>
</dbReference>
<feature type="region of interest" description="Disordered" evidence="6">
    <location>
        <begin position="442"/>
        <end position="514"/>
    </location>
</feature>
<name>A0ABP4TRU9_9ACTN</name>
<dbReference type="InterPro" id="IPR036852">
    <property type="entry name" value="Peptidase_S8/S53_dom_sf"/>
</dbReference>